<name>A0A1F5N7S0_9BACT</name>
<comment type="caution">
    <text evidence="1">The sequence shown here is derived from an EMBL/GenBank/DDBJ whole genome shotgun (WGS) entry which is preliminary data.</text>
</comment>
<sequence length="78" mass="8752">MAELSKKDLMITLGEFTEETLLPAISSIVDGKLEEKLGPLEKKVDIIQGKLDNILYKEVNQLESRVTRLEQHTGLKTA</sequence>
<dbReference type="EMBL" id="MFEH01000007">
    <property type="protein sequence ID" value="OGE73582.1"/>
    <property type="molecule type" value="Genomic_DNA"/>
</dbReference>
<reference evidence="1 2" key="1">
    <citation type="journal article" date="2016" name="Nat. Commun.">
        <title>Thousands of microbial genomes shed light on interconnected biogeochemical processes in an aquifer system.</title>
        <authorList>
            <person name="Anantharaman K."/>
            <person name="Brown C.T."/>
            <person name="Hug L.A."/>
            <person name="Sharon I."/>
            <person name="Castelle C.J."/>
            <person name="Probst A.J."/>
            <person name="Thomas B.C."/>
            <person name="Singh A."/>
            <person name="Wilkins M.J."/>
            <person name="Karaoz U."/>
            <person name="Brodie E.L."/>
            <person name="Williams K.H."/>
            <person name="Hubbard S.S."/>
            <person name="Banfield J.F."/>
        </authorList>
    </citation>
    <scope>NUCLEOTIDE SEQUENCE [LARGE SCALE GENOMIC DNA]</scope>
</reference>
<evidence type="ECO:0000313" key="2">
    <source>
        <dbReference type="Proteomes" id="UP000177610"/>
    </source>
</evidence>
<protein>
    <submittedName>
        <fullName evidence="1">Uncharacterized protein</fullName>
    </submittedName>
</protein>
<dbReference type="STRING" id="1817821.A2717_03140"/>
<proteinExistence type="predicted"/>
<accession>A0A1F5N7S0</accession>
<dbReference type="AlphaFoldDB" id="A0A1F5N7S0"/>
<dbReference type="Proteomes" id="UP000177610">
    <property type="component" value="Unassembled WGS sequence"/>
</dbReference>
<gene>
    <name evidence="1" type="ORF">A2717_03140</name>
</gene>
<evidence type="ECO:0000313" key="1">
    <source>
        <dbReference type="EMBL" id="OGE73582.1"/>
    </source>
</evidence>
<organism evidence="1 2">
    <name type="scientific">Candidatus Doudnabacteria bacterium RIFCSPHIGHO2_01_FULL_41_86</name>
    <dbReference type="NCBI Taxonomy" id="1817821"/>
    <lineage>
        <taxon>Bacteria</taxon>
        <taxon>Candidatus Doudnaibacteriota</taxon>
    </lineage>
</organism>